<dbReference type="EMBL" id="JAVIJP010000060">
    <property type="protein sequence ID" value="KAL3622474.1"/>
    <property type="molecule type" value="Genomic_DNA"/>
</dbReference>
<reference evidence="3" key="1">
    <citation type="journal article" date="2024" name="IScience">
        <title>Strigolactones Initiate the Formation of Haustorium-like Structures in Castilleja.</title>
        <authorList>
            <person name="Buerger M."/>
            <person name="Peterson D."/>
            <person name="Chory J."/>
        </authorList>
    </citation>
    <scope>NUCLEOTIDE SEQUENCE [LARGE SCALE GENOMIC DNA]</scope>
</reference>
<feature type="region of interest" description="Disordered" evidence="1">
    <location>
        <begin position="1"/>
        <end position="96"/>
    </location>
</feature>
<sequence>MEPTPPERCHTAAITTSRNRPSPHLISVQSNHHRIRDSASSLRRLKPPKLAHPPYRAVSSLHLSTSPKIQATSHSLSPSSPPPTLNLRRKKPAPPLRITALRISTAVVHRRLSPPKLGL</sequence>
<organism evidence="2 3">
    <name type="scientific">Castilleja foliolosa</name>
    <dbReference type="NCBI Taxonomy" id="1961234"/>
    <lineage>
        <taxon>Eukaryota</taxon>
        <taxon>Viridiplantae</taxon>
        <taxon>Streptophyta</taxon>
        <taxon>Embryophyta</taxon>
        <taxon>Tracheophyta</taxon>
        <taxon>Spermatophyta</taxon>
        <taxon>Magnoliopsida</taxon>
        <taxon>eudicotyledons</taxon>
        <taxon>Gunneridae</taxon>
        <taxon>Pentapetalae</taxon>
        <taxon>asterids</taxon>
        <taxon>lamiids</taxon>
        <taxon>Lamiales</taxon>
        <taxon>Orobanchaceae</taxon>
        <taxon>Pedicularideae</taxon>
        <taxon>Castillejinae</taxon>
        <taxon>Castilleja</taxon>
    </lineage>
</organism>
<comment type="caution">
    <text evidence="2">The sequence shown here is derived from an EMBL/GenBank/DDBJ whole genome shotgun (WGS) entry which is preliminary data.</text>
</comment>
<evidence type="ECO:0000256" key="1">
    <source>
        <dbReference type="SAM" id="MobiDB-lite"/>
    </source>
</evidence>
<proteinExistence type="predicted"/>
<feature type="compositionally biased region" description="Polar residues" evidence="1">
    <location>
        <begin position="61"/>
        <end position="72"/>
    </location>
</feature>
<protein>
    <submittedName>
        <fullName evidence="2">Uncharacterized protein</fullName>
    </submittedName>
</protein>
<dbReference type="AlphaFoldDB" id="A0ABD3BZ23"/>
<evidence type="ECO:0000313" key="3">
    <source>
        <dbReference type="Proteomes" id="UP001632038"/>
    </source>
</evidence>
<keyword evidence="3" id="KW-1185">Reference proteome</keyword>
<dbReference type="Proteomes" id="UP001632038">
    <property type="component" value="Unassembled WGS sequence"/>
</dbReference>
<evidence type="ECO:0000313" key="2">
    <source>
        <dbReference type="EMBL" id="KAL3622474.1"/>
    </source>
</evidence>
<gene>
    <name evidence="2" type="ORF">CASFOL_033885</name>
</gene>
<name>A0ABD3BZ23_9LAMI</name>
<accession>A0ABD3BZ23</accession>
<feature type="compositionally biased region" description="Basic and acidic residues" evidence="1">
    <location>
        <begin position="1"/>
        <end position="10"/>
    </location>
</feature>